<name>Q2GNT6_CHAGB</name>
<dbReference type="Proteomes" id="UP000001056">
    <property type="component" value="Unassembled WGS sequence"/>
</dbReference>
<dbReference type="RefSeq" id="XP_001228295.1">
    <property type="nucleotide sequence ID" value="XM_001228294.1"/>
</dbReference>
<dbReference type="VEuPathDB" id="FungiDB:CHGG_10368"/>
<evidence type="ECO:0000313" key="1">
    <source>
        <dbReference type="EMBL" id="EAQ83964.1"/>
    </source>
</evidence>
<protein>
    <submittedName>
        <fullName evidence="1">Uncharacterized protein</fullName>
    </submittedName>
</protein>
<proteinExistence type="predicted"/>
<dbReference type="GeneID" id="4396349"/>
<dbReference type="EMBL" id="CH408035">
    <property type="protein sequence ID" value="EAQ83964.1"/>
    <property type="molecule type" value="Genomic_DNA"/>
</dbReference>
<evidence type="ECO:0000313" key="2">
    <source>
        <dbReference type="Proteomes" id="UP000001056"/>
    </source>
</evidence>
<sequence>MPLAGEKTRPLALPTACDGMRPAISPFTEEVRTMSSDLEPLMKMREGCTVVTRDDGQTMSEWLVAHTAPQASRVSGHGVVLHR</sequence>
<organism evidence="1 2">
    <name type="scientific">Chaetomium globosum (strain ATCC 6205 / CBS 148.51 / DSM 1962 / NBRC 6347 / NRRL 1970)</name>
    <name type="common">Soil fungus</name>
    <dbReference type="NCBI Taxonomy" id="306901"/>
    <lineage>
        <taxon>Eukaryota</taxon>
        <taxon>Fungi</taxon>
        <taxon>Dikarya</taxon>
        <taxon>Ascomycota</taxon>
        <taxon>Pezizomycotina</taxon>
        <taxon>Sordariomycetes</taxon>
        <taxon>Sordariomycetidae</taxon>
        <taxon>Sordariales</taxon>
        <taxon>Chaetomiaceae</taxon>
        <taxon>Chaetomium</taxon>
    </lineage>
</organism>
<dbReference type="AlphaFoldDB" id="Q2GNT6"/>
<dbReference type="HOGENOM" id="CLU_2542374_0_0_1"/>
<keyword evidence="2" id="KW-1185">Reference proteome</keyword>
<reference evidence="2" key="1">
    <citation type="journal article" date="2015" name="Genome Announc.">
        <title>Draft genome sequence of the cellulolytic fungus Chaetomium globosum.</title>
        <authorList>
            <person name="Cuomo C.A."/>
            <person name="Untereiner W.A."/>
            <person name="Ma L.-J."/>
            <person name="Grabherr M."/>
            <person name="Birren B.W."/>
        </authorList>
    </citation>
    <scope>NUCLEOTIDE SEQUENCE [LARGE SCALE GENOMIC DNA]</scope>
    <source>
        <strain evidence="2">ATCC 6205 / CBS 148.51 / DSM 1962 / NBRC 6347 / NRRL 1970</strain>
    </source>
</reference>
<gene>
    <name evidence="1" type="ORF">CHGG_10368</name>
</gene>
<dbReference type="OrthoDB" id="10591979at2759"/>
<accession>Q2GNT6</accession>
<dbReference type="InParanoid" id="Q2GNT6"/>